<dbReference type="AlphaFoldDB" id="A0A0F9K1Y4"/>
<organism evidence="1">
    <name type="scientific">marine sediment metagenome</name>
    <dbReference type="NCBI Taxonomy" id="412755"/>
    <lineage>
        <taxon>unclassified sequences</taxon>
        <taxon>metagenomes</taxon>
        <taxon>ecological metagenomes</taxon>
    </lineage>
</organism>
<sequence length="60" mass="7232">MQVHYTSNRDDWETPWDIFNEWDMKYAFDLDVCANQLNHKVDNYYTSETNGLVLPWQGIC</sequence>
<dbReference type="Pfam" id="PF05869">
    <property type="entry name" value="Dam"/>
    <property type="match status" value="1"/>
</dbReference>
<name>A0A0F9K1Y4_9ZZZZ</name>
<gene>
    <name evidence="1" type="ORF">LCGC14_1756400</name>
</gene>
<dbReference type="EMBL" id="LAZR01016273">
    <property type="protein sequence ID" value="KKM05208.1"/>
    <property type="molecule type" value="Genomic_DNA"/>
</dbReference>
<feature type="non-terminal residue" evidence="1">
    <location>
        <position position="60"/>
    </location>
</feature>
<reference evidence="1" key="1">
    <citation type="journal article" date="2015" name="Nature">
        <title>Complex archaea that bridge the gap between prokaryotes and eukaryotes.</title>
        <authorList>
            <person name="Spang A."/>
            <person name="Saw J.H."/>
            <person name="Jorgensen S.L."/>
            <person name="Zaremba-Niedzwiedzka K."/>
            <person name="Martijn J."/>
            <person name="Lind A.E."/>
            <person name="van Eijk R."/>
            <person name="Schleper C."/>
            <person name="Guy L."/>
            <person name="Ettema T.J."/>
        </authorList>
    </citation>
    <scope>NUCLEOTIDE SEQUENCE</scope>
</reference>
<evidence type="ECO:0000313" key="1">
    <source>
        <dbReference type="EMBL" id="KKM05208.1"/>
    </source>
</evidence>
<accession>A0A0F9K1Y4</accession>
<dbReference type="GO" id="GO:0009307">
    <property type="term" value="P:DNA restriction-modification system"/>
    <property type="evidence" value="ECO:0007669"/>
    <property type="project" value="InterPro"/>
</dbReference>
<dbReference type="GO" id="GO:0009007">
    <property type="term" value="F:site-specific DNA-methyltransferase (adenine-specific) activity"/>
    <property type="evidence" value="ECO:0007669"/>
    <property type="project" value="InterPro"/>
</dbReference>
<proteinExistence type="predicted"/>
<comment type="caution">
    <text evidence="1">The sequence shown here is derived from an EMBL/GenBank/DDBJ whole genome shotgun (WGS) entry which is preliminary data.</text>
</comment>
<dbReference type="GO" id="GO:0003677">
    <property type="term" value="F:DNA binding"/>
    <property type="evidence" value="ECO:0007669"/>
    <property type="project" value="InterPro"/>
</dbReference>
<protein>
    <submittedName>
        <fullName evidence="1">Uncharacterized protein</fullName>
    </submittedName>
</protein>
<dbReference type="InterPro" id="IPR008593">
    <property type="entry name" value="Dam_MeTrfase"/>
</dbReference>